<evidence type="ECO:0000313" key="1">
    <source>
        <dbReference type="EMBL" id="MFC4131748.1"/>
    </source>
</evidence>
<protein>
    <recommendedName>
        <fullName evidence="3">DUF1565 domain-containing protein</fullName>
    </recommendedName>
</protein>
<dbReference type="InterPro" id="IPR011050">
    <property type="entry name" value="Pectin_lyase_fold/virulence"/>
</dbReference>
<dbReference type="Gene3D" id="2.160.20.10">
    <property type="entry name" value="Single-stranded right-handed beta-helix, Pectin lyase-like"/>
    <property type="match status" value="2"/>
</dbReference>
<comment type="caution">
    <text evidence="1">The sequence shown here is derived from an EMBL/GenBank/DDBJ whole genome shotgun (WGS) entry which is preliminary data.</text>
</comment>
<gene>
    <name evidence="1" type="ORF">ACFOZ4_14160</name>
</gene>
<sequence length="946" mass="99387">MTDFFVASVDVAGDGSREQPFHDLWLALRAAAPGDRIHLAAGTYTGRGERSSWSVDCPDLTVLGGYSPDFATRAPWRTPTILAARTGLRVPHESNMLQGMGDHDGLVLDGLFFDAAGRNEYDDKGGLLRTPYGDGPIVSLRGERITVRNCVFANGSAGAVEIGGDAGVFENNLVVNFLGLSLLTVRDSDADAPTVVHHNTFCFAHDNTDPPRGSGGDRAIGVRVSGAATVADNVFVGCGNAAVTCLRDVGQVAVDRNLFFASLRDIVRSRVSGAEAEVTEEYAEELEDVGLRSAAGNIVGDPTLTGLPTGWLDAYTMDTAATYARPPLAALNALRKAAGLGELPSTVDADADRPLMWLLTTAEVLAIGVGAPQGSHPAELPGAEPFTPLAAGRTYQPVEWAQLYQADPGLHGVAVEVRAGVGFDQNTQIIPELAETHVGVAVYEPGTDNTPWWALAPRYGRVHHQTEDAIRYPRGLDVESTYLLRGTYRTDVTPGGRQTVTIVLDAIAPVIDIQPSTAQRPTGRDWFVRAGSSGGDGGRETPFRDLFQALEKAAEGDRILVAEGDYTGRLRSGTWRIPVPNLTLLGGWDAEFGVRDPWRHPVRFVLTPETKAKGVFGDPVLTVEDSGEGLIVDGFVFDGSTYNAYGDDGALDVGNSQSAALLDLRGGNGGITVRNCVFANAAYCAVQLSAAYGTFENNVIVNTSGTAIRLRAPGAGPWRVRANTVLFAADPTGRASTGQSTSGCLLDISGRGVVRVESTVLAFADSIAVRATVPNQNLVLDGNVLAANLYADIYDGGNVLVDAANRDRALLDAPFGGQTGTRFELPALPVDPAYAHEAVGRLAALAASMPKDGLHAAAAALGVSIAAPTAEAEPEPVAPPEPAKEPSVADLLAELGRAREAFEAKDAPPPPSDAPKYCPVYPVAAALKLALEAPEDQAGARAMPVS</sequence>
<accession>A0ABV8LN62</accession>
<dbReference type="SUPFAM" id="SSF51126">
    <property type="entry name" value="Pectin lyase-like"/>
    <property type="match status" value="2"/>
</dbReference>
<dbReference type="EMBL" id="JBHSAY010000006">
    <property type="protein sequence ID" value="MFC4131748.1"/>
    <property type="molecule type" value="Genomic_DNA"/>
</dbReference>
<keyword evidence="2" id="KW-1185">Reference proteome</keyword>
<evidence type="ECO:0008006" key="3">
    <source>
        <dbReference type="Google" id="ProtNLM"/>
    </source>
</evidence>
<name>A0ABV8LN62_9ACTN</name>
<dbReference type="InterPro" id="IPR006626">
    <property type="entry name" value="PbH1"/>
</dbReference>
<dbReference type="InterPro" id="IPR012334">
    <property type="entry name" value="Pectin_lyas_fold"/>
</dbReference>
<reference evidence="2" key="1">
    <citation type="journal article" date="2019" name="Int. J. Syst. Evol. Microbiol.">
        <title>The Global Catalogue of Microorganisms (GCM) 10K type strain sequencing project: providing services to taxonomists for standard genome sequencing and annotation.</title>
        <authorList>
            <consortium name="The Broad Institute Genomics Platform"/>
            <consortium name="The Broad Institute Genome Sequencing Center for Infectious Disease"/>
            <person name="Wu L."/>
            <person name="Ma J."/>
        </authorList>
    </citation>
    <scope>NUCLEOTIDE SEQUENCE [LARGE SCALE GENOMIC DNA]</scope>
    <source>
        <strain evidence="2">CGMCC 4.7289</strain>
    </source>
</reference>
<dbReference type="RefSeq" id="WP_253755541.1">
    <property type="nucleotide sequence ID" value="NZ_JAMZDZ010000001.1"/>
</dbReference>
<dbReference type="SMART" id="SM00710">
    <property type="entry name" value="PbH1"/>
    <property type="match status" value="5"/>
</dbReference>
<evidence type="ECO:0000313" key="2">
    <source>
        <dbReference type="Proteomes" id="UP001595816"/>
    </source>
</evidence>
<proteinExistence type="predicted"/>
<dbReference type="Proteomes" id="UP001595816">
    <property type="component" value="Unassembled WGS sequence"/>
</dbReference>
<organism evidence="1 2">
    <name type="scientific">Hamadaea flava</name>
    <dbReference type="NCBI Taxonomy" id="1742688"/>
    <lineage>
        <taxon>Bacteria</taxon>
        <taxon>Bacillati</taxon>
        <taxon>Actinomycetota</taxon>
        <taxon>Actinomycetes</taxon>
        <taxon>Micromonosporales</taxon>
        <taxon>Micromonosporaceae</taxon>
        <taxon>Hamadaea</taxon>
    </lineage>
</organism>